<feature type="domain" description="PAS" evidence="7">
    <location>
        <begin position="85"/>
        <end position="152"/>
    </location>
</feature>
<dbReference type="InterPro" id="IPR013655">
    <property type="entry name" value="PAS_fold_3"/>
</dbReference>
<feature type="domain" description="PAC" evidence="8">
    <location>
        <begin position="532"/>
        <end position="584"/>
    </location>
</feature>
<keyword evidence="3" id="KW-0597">Phosphoprotein</keyword>
<dbReference type="SMART" id="SM00086">
    <property type="entry name" value="PAC"/>
    <property type="match status" value="4"/>
</dbReference>
<dbReference type="RefSeq" id="WP_236861664.1">
    <property type="nucleotide sequence ID" value="NZ_LNQR01000070.1"/>
</dbReference>
<dbReference type="CDD" id="cd00075">
    <property type="entry name" value="HATPase"/>
    <property type="match status" value="1"/>
</dbReference>
<organism evidence="9 10">
    <name type="scientific">Candidatus Magnetominusculus xianensis</name>
    <dbReference type="NCBI Taxonomy" id="1748249"/>
    <lineage>
        <taxon>Bacteria</taxon>
        <taxon>Pseudomonadati</taxon>
        <taxon>Nitrospirota</taxon>
        <taxon>Nitrospiria</taxon>
        <taxon>Nitrospirales</taxon>
        <taxon>Nitrospiraceae</taxon>
        <taxon>Candidatus Magnetominusculus</taxon>
    </lineage>
</organism>
<dbReference type="PROSITE" id="PS50112">
    <property type="entry name" value="PAS"/>
    <property type="match status" value="3"/>
</dbReference>
<feature type="domain" description="PAC" evidence="8">
    <location>
        <begin position="279"/>
        <end position="332"/>
    </location>
</feature>
<dbReference type="CDD" id="cd00082">
    <property type="entry name" value="HisKA"/>
    <property type="match status" value="1"/>
</dbReference>
<dbReference type="InterPro" id="IPR003594">
    <property type="entry name" value="HATPase_dom"/>
</dbReference>
<dbReference type="NCBIfam" id="TIGR00229">
    <property type="entry name" value="sensory_box"/>
    <property type="match status" value="3"/>
</dbReference>
<evidence type="ECO:0000313" key="10">
    <source>
        <dbReference type="Proteomes" id="UP000060487"/>
    </source>
</evidence>
<comment type="catalytic activity">
    <reaction evidence="1">
        <text>ATP + protein L-histidine = ADP + protein N-phospho-L-histidine.</text>
        <dbReference type="EC" id="2.7.13.3"/>
    </reaction>
</comment>
<evidence type="ECO:0000259" key="6">
    <source>
        <dbReference type="PROSITE" id="PS50109"/>
    </source>
</evidence>
<feature type="domain" description="PAS" evidence="7">
    <location>
        <begin position="456"/>
        <end position="528"/>
    </location>
</feature>
<dbReference type="InterPro" id="IPR000700">
    <property type="entry name" value="PAS-assoc_C"/>
</dbReference>
<dbReference type="InterPro" id="IPR036890">
    <property type="entry name" value="HATPase_C_sf"/>
</dbReference>
<dbReference type="Pfam" id="PF13426">
    <property type="entry name" value="PAS_9"/>
    <property type="match status" value="3"/>
</dbReference>
<dbReference type="SUPFAM" id="SSF55874">
    <property type="entry name" value="ATPase domain of HSP90 chaperone/DNA topoisomerase II/histidine kinase"/>
    <property type="match status" value="1"/>
</dbReference>
<dbReference type="PRINTS" id="PR00344">
    <property type="entry name" value="BCTRLSENSOR"/>
</dbReference>
<evidence type="ECO:0000256" key="2">
    <source>
        <dbReference type="ARBA" id="ARBA00012438"/>
    </source>
</evidence>
<dbReference type="InterPro" id="IPR003661">
    <property type="entry name" value="HisK_dim/P_dom"/>
</dbReference>
<evidence type="ECO:0000256" key="5">
    <source>
        <dbReference type="ARBA" id="ARBA00022777"/>
    </source>
</evidence>
<name>A0ABR5SED1_9BACT</name>
<dbReference type="InterPro" id="IPR036097">
    <property type="entry name" value="HisK_dim/P_sf"/>
</dbReference>
<dbReference type="SUPFAM" id="SSF55785">
    <property type="entry name" value="PYP-like sensor domain (PAS domain)"/>
    <property type="match status" value="4"/>
</dbReference>
<evidence type="ECO:0000256" key="1">
    <source>
        <dbReference type="ARBA" id="ARBA00000085"/>
    </source>
</evidence>
<evidence type="ECO:0000256" key="4">
    <source>
        <dbReference type="ARBA" id="ARBA00022679"/>
    </source>
</evidence>
<feature type="domain" description="Histidine kinase" evidence="6">
    <location>
        <begin position="629"/>
        <end position="861"/>
    </location>
</feature>
<dbReference type="InterPro" id="IPR005467">
    <property type="entry name" value="His_kinase_dom"/>
</dbReference>
<dbReference type="PANTHER" id="PTHR43304:SF1">
    <property type="entry name" value="PAC DOMAIN-CONTAINING PROTEIN"/>
    <property type="match status" value="1"/>
</dbReference>
<dbReference type="SMART" id="SM00387">
    <property type="entry name" value="HATPase_c"/>
    <property type="match status" value="1"/>
</dbReference>
<proteinExistence type="predicted"/>
<dbReference type="PROSITE" id="PS50113">
    <property type="entry name" value="PAC"/>
    <property type="match status" value="3"/>
</dbReference>
<dbReference type="EMBL" id="LNQR01000070">
    <property type="protein sequence ID" value="KWT84140.1"/>
    <property type="molecule type" value="Genomic_DNA"/>
</dbReference>
<dbReference type="InterPro" id="IPR000014">
    <property type="entry name" value="PAS"/>
</dbReference>
<dbReference type="Gene3D" id="3.30.565.10">
    <property type="entry name" value="Histidine kinase-like ATPase, C-terminal domain"/>
    <property type="match status" value="1"/>
</dbReference>
<gene>
    <name evidence="9" type="ORF">ASN18_2068</name>
</gene>
<dbReference type="SMART" id="SM00091">
    <property type="entry name" value="PAS"/>
    <property type="match status" value="3"/>
</dbReference>
<dbReference type="SUPFAM" id="SSF47384">
    <property type="entry name" value="Homodimeric domain of signal transducing histidine kinase"/>
    <property type="match status" value="1"/>
</dbReference>
<dbReference type="Pfam" id="PF08447">
    <property type="entry name" value="PAS_3"/>
    <property type="match status" value="1"/>
</dbReference>
<dbReference type="PANTHER" id="PTHR43304">
    <property type="entry name" value="PHYTOCHROME-LIKE PROTEIN CPH1"/>
    <property type="match status" value="1"/>
</dbReference>
<dbReference type="Gene3D" id="1.10.287.130">
    <property type="match status" value="1"/>
</dbReference>
<dbReference type="Gene3D" id="3.30.450.20">
    <property type="entry name" value="PAS domain"/>
    <property type="match status" value="4"/>
</dbReference>
<dbReference type="GO" id="GO:0016301">
    <property type="term" value="F:kinase activity"/>
    <property type="evidence" value="ECO:0007669"/>
    <property type="project" value="UniProtKB-KW"/>
</dbReference>
<evidence type="ECO:0000259" key="8">
    <source>
        <dbReference type="PROSITE" id="PS50113"/>
    </source>
</evidence>
<comment type="caution">
    <text evidence="9">The sequence shown here is derived from an EMBL/GenBank/DDBJ whole genome shotgun (WGS) entry which is preliminary data.</text>
</comment>
<feature type="domain" description="PAS" evidence="7">
    <location>
        <begin position="333"/>
        <end position="403"/>
    </location>
</feature>
<keyword evidence="4" id="KW-0808">Transferase</keyword>
<dbReference type="CDD" id="cd00130">
    <property type="entry name" value="PAS"/>
    <property type="match status" value="3"/>
</dbReference>
<dbReference type="Pfam" id="PF02518">
    <property type="entry name" value="HATPase_c"/>
    <property type="match status" value="1"/>
</dbReference>
<evidence type="ECO:0000313" key="9">
    <source>
        <dbReference type="EMBL" id="KWT84140.1"/>
    </source>
</evidence>
<dbReference type="InterPro" id="IPR001610">
    <property type="entry name" value="PAC"/>
</dbReference>
<dbReference type="InterPro" id="IPR035965">
    <property type="entry name" value="PAS-like_dom_sf"/>
</dbReference>
<protein>
    <recommendedName>
        <fullName evidence="2">histidine kinase</fullName>
        <ecNumber evidence="2">2.7.13.3</ecNumber>
    </recommendedName>
</protein>
<dbReference type="EC" id="2.7.13.3" evidence="2"/>
<feature type="domain" description="PAC" evidence="8">
    <location>
        <begin position="160"/>
        <end position="210"/>
    </location>
</feature>
<evidence type="ECO:0000256" key="3">
    <source>
        <dbReference type="ARBA" id="ARBA00022553"/>
    </source>
</evidence>
<sequence length="861" mass="97215">MTAGKIEDNGSKYKLFPEVLLSIAQGFIKKRVSELNEAGKRVQEAAQMAEYFFLQKKEELKKNKEQVINLIKYRSERLPSALHEHDELIKLLMRNINEVFWIADSGLTKTFYVSPGYETVMGLSCESLYDNPRSFLNAIHPDDKGRLLSDMEVMKKGLPFSHDYRVVHPDMSVRWIWSRGFPDSKDGLSVYVGIVEDITERKRMEYDLIAQRNKMKTIIDAMQDYITIQDLEYNITFQCESLKSIFGNRLGEKCYCVYERNESVCEGCPIELSYKDGKPHMSLRKVQLPNGEIRYSEVTANPIRDADGNIVSCLEIVKNVTADYEAAEAVRASEEKYRNLLNGAGDAIVIVGLDGCIIDANKKAEELLARAKDEIAGMFYELLMSDKEIERTRNAFENTIMSGSGLLLNVQIKSADDAFIPVDINASVVEYGGRKVIQAIARDIRKRLELEKHIATEHAFRKAIEDCAVAGIAAVNLEGRLIYANPSFCKMVGYSEDELLGSLPPFKHWAPEDAANINSTLKAVLSGQMLPEGTDVIYKRKNNERINVNIRNSRLFNAEGEITGVLGSMVDITSRKAMENELKEKTEILTELNYNLMELVNTKVYEIRCKDQLLLQQSKMAAMGEMISAIAHQWRQPLNSLGLIVQDIKDAYEYGELDAAYIDSTVKNSLKQLDFMSSTIDVFRSFFKPSQEKETFDIIEVSSEVFSMISSQLKTNSIAYRISCHIHNRTFLDFSEVVPCEATVITTYKSQLAHVLLNLINNAKDAIVQRREHGFLLEEGMISVDCYKEGGILRVEVSDNGGGIPQEIIEKIFDQYFTTKSEKGTGIGLYMSKVIVEESLGGKIYASTKDSGSVFTIELYV</sequence>
<evidence type="ECO:0000259" key="7">
    <source>
        <dbReference type="PROSITE" id="PS50112"/>
    </source>
</evidence>
<reference evidence="9 10" key="1">
    <citation type="submission" date="2015-11" db="EMBL/GenBank/DDBJ databases">
        <authorList>
            <person name="Lin W."/>
        </authorList>
    </citation>
    <scope>NUCLEOTIDE SEQUENCE [LARGE SCALE GENOMIC DNA]</scope>
    <source>
        <strain evidence="9 10">HCH-1</strain>
    </source>
</reference>
<dbReference type="Proteomes" id="UP000060487">
    <property type="component" value="Unassembled WGS sequence"/>
</dbReference>
<accession>A0ABR5SED1</accession>
<dbReference type="PROSITE" id="PS50109">
    <property type="entry name" value="HIS_KIN"/>
    <property type="match status" value="1"/>
</dbReference>
<keyword evidence="5 9" id="KW-0418">Kinase</keyword>
<dbReference type="InterPro" id="IPR052162">
    <property type="entry name" value="Sensor_kinase/Photoreceptor"/>
</dbReference>
<keyword evidence="10" id="KW-1185">Reference proteome</keyword>
<dbReference type="InterPro" id="IPR004358">
    <property type="entry name" value="Sig_transdc_His_kin-like_C"/>
</dbReference>